<feature type="transmembrane region" description="Helical" evidence="11">
    <location>
        <begin position="260"/>
        <end position="280"/>
    </location>
</feature>
<feature type="transmembrane region" description="Helical" evidence="11">
    <location>
        <begin position="213"/>
        <end position="236"/>
    </location>
</feature>
<accession>A0AAD7U3A8</accession>
<feature type="region of interest" description="Disordered" evidence="10">
    <location>
        <begin position="387"/>
        <end position="448"/>
    </location>
</feature>
<dbReference type="GO" id="GO:0000139">
    <property type="term" value="C:Golgi membrane"/>
    <property type="evidence" value="ECO:0007669"/>
    <property type="project" value="UniProtKB-SubCell"/>
</dbReference>
<keyword evidence="7 11" id="KW-1133">Transmembrane helix</keyword>
<evidence type="ECO:0000256" key="10">
    <source>
        <dbReference type="SAM" id="MobiDB-lite"/>
    </source>
</evidence>
<feature type="compositionally biased region" description="Basic and acidic residues" evidence="10">
    <location>
        <begin position="17"/>
        <end position="33"/>
    </location>
</feature>
<dbReference type="PANTHER" id="PTHR47549">
    <property type="entry name" value="GOLGI APPARATUS MEMBRANE PROTEIN TVP38-RELATED"/>
    <property type="match status" value="1"/>
</dbReference>
<dbReference type="Pfam" id="PF09335">
    <property type="entry name" value="VTT_dom"/>
    <property type="match status" value="1"/>
</dbReference>
<evidence type="ECO:0000256" key="8">
    <source>
        <dbReference type="ARBA" id="ARBA00023034"/>
    </source>
</evidence>
<keyword evidence="8" id="KW-0333">Golgi apparatus</keyword>
<keyword evidence="6 11" id="KW-0812">Transmembrane</keyword>
<comment type="function">
    <text evidence="1">Golgi membrane protein involved in vesicular trafficking and spindle migration.</text>
</comment>
<evidence type="ECO:0000259" key="12">
    <source>
        <dbReference type="Pfam" id="PF09335"/>
    </source>
</evidence>
<evidence type="ECO:0000313" key="14">
    <source>
        <dbReference type="Proteomes" id="UP001215151"/>
    </source>
</evidence>
<dbReference type="AlphaFoldDB" id="A0AAD7U3A8"/>
<sequence length="448" mass="48947">MSLSLAAAYPPNPSQCDDSRERTPDDIDSDVRNLTRTPSPTPSEAEVLHPKKKRRPGILLNLLNPSNLKDPKELIRALVSFAIIGLVVLFIIYQQRIVEWLRPFANWMRRTPGGWLVPIVILIVMSFPPLFGHEIIAVLCGDVWGVGVGFAIVAAGTLLGELANFFVFKWLCMSRGKKWELKRLQYALLAEVVRQGGFKVAVIVRLSAIPGHLTTAIFALCGMNVFVFLGAAILSLPKQLVTVYLGVAQSGATISSRTKIVKTVIIALTVILTMFAMHYIRARTDKVREVVIYRRRKASSTSIVPLGNNRQAKLRVAAGLDTDPEVGLEFDPTGRTSDASVPIAEPVKLDVTPLQAPHPQYASSSQQPPTYEYALAAPSYSHAQPVASGTWQLEEHPPEIPELGYSGRGRTLSRSPRPSPVPYGSAEGEVSDQLPFGRDKGTGNGSKD</sequence>
<evidence type="ECO:0000256" key="2">
    <source>
        <dbReference type="ARBA" id="ARBA00004653"/>
    </source>
</evidence>
<dbReference type="EMBL" id="JAPEVG010000024">
    <property type="protein sequence ID" value="KAJ8495458.1"/>
    <property type="molecule type" value="Genomic_DNA"/>
</dbReference>
<evidence type="ECO:0000256" key="1">
    <source>
        <dbReference type="ARBA" id="ARBA00002978"/>
    </source>
</evidence>
<feature type="transmembrane region" description="Helical" evidence="11">
    <location>
        <begin position="113"/>
        <end position="131"/>
    </location>
</feature>
<evidence type="ECO:0000256" key="3">
    <source>
        <dbReference type="ARBA" id="ARBA00008640"/>
    </source>
</evidence>
<feature type="compositionally biased region" description="Basic and acidic residues" evidence="10">
    <location>
        <begin position="437"/>
        <end position="448"/>
    </location>
</feature>
<feature type="transmembrane region" description="Helical" evidence="11">
    <location>
        <begin position="74"/>
        <end position="93"/>
    </location>
</feature>
<evidence type="ECO:0000256" key="4">
    <source>
        <dbReference type="ARBA" id="ARBA00013533"/>
    </source>
</evidence>
<evidence type="ECO:0000256" key="11">
    <source>
        <dbReference type="SAM" id="Phobius"/>
    </source>
</evidence>
<evidence type="ECO:0000256" key="6">
    <source>
        <dbReference type="ARBA" id="ARBA00022692"/>
    </source>
</evidence>
<dbReference type="Proteomes" id="UP001215151">
    <property type="component" value="Unassembled WGS sequence"/>
</dbReference>
<keyword evidence="9 11" id="KW-0472">Membrane</keyword>
<dbReference type="InterPro" id="IPR032816">
    <property type="entry name" value="VTT_dom"/>
</dbReference>
<dbReference type="PANTHER" id="PTHR47549:SF2">
    <property type="entry name" value="GOLGI APPARATUS MEMBRANE PROTEIN TVP38"/>
    <property type="match status" value="1"/>
</dbReference>
<comment type="subcellular location">
    <subcellularLocation>
        <location evidence="2">Golgi apparatus membrane</location>
        <topology evidence="2">Multi-pass membrane protein</topology>
    </subcellularLocation>
</comment>
<dbReference type="InterPro" id="IPR051076">
    <property type="entry name" value="Golgi_membrane_TVP38/TMEM64"/>
</dbReference>
<evidence type="ECO:0000256" key="5">
    <source>
        <dbReference type="ARBA" id="ARBA00020673"/>
    </source>
</evidence>
<name>A0AAD7U3A8_9APHY</name>
<feature type="domain" description="VTT" evidence="12">
    <location>
        <begin position="133"/>
        <end position="246"/>
    </location>
</feature>
<keyword evidence="14" id="KW-1185">Reference proteome</keyword>
<evidence type="ECO:0000256" key="9">
    <source>
        <dbReference type="ARBA" id="ARBA00023136"/>
    </source>
</evidence>
<reference evidence="13" key="1">
    <citation type="submission" date="2022-11" db="EMBL/GenBank/DDBJ databases">
        <title>Genome Sequence of Cubamyces cubensis.</title>
        <authorList>
            <person name="Buettner E."/>
        </authorList>
    </citation>
    <scope>NUCLEOTIDE SEQUENCE</scope>
    <source>
        <strain evidence="13">MPL-01</strain>
    </source>
</reference>
<gene>
    <name evidence="13" type="ORF">ONZ51_g1689</name>
</gene>
<feature type="transmembrane region" description="Helical" evidence="11">
    <location>
        <begin position="143"/>
        <end position="168"/>
    </location>
</feature>
<proteinExistence type="inferred from homology"/>
<evidence type="ECO:0000313" key="13">
    <source>
        <dbReference type="EMBL" id="KAJ8495458.1"/>
    </source>
</evidence>
<comment type="caution">
    <text evidence="13">The sequence shown here is derived from an EMBL/GenBank/DDBJ whole genome shotgun (WGS) entry which is preliminary data.</text>
</comment>
<comment type="similarity">
    <text evidence="3">Belongs to the TVP38/TMEM64 family.</text>
</comment>
<feature type="region of interest" description="Disordered" evidence="10">
    <location>
        <begin position="1"/>
        <end position="49"/>
    </location>
</feature>
<organism evidence="13 14">
    <name type="scientific">Trametes cubensis</name>
    <dbReference type="NCBI Taxonomy" id="1111947"/>
    <lineage>
        <taxon>Eukaryota</taxon>
        <taxon>Fungi</taxon>
        <taxon>Dikarya</taxon>
        <taxon>Basidiomycota</taxon>
        <taxon>Agaricomycotina</taxon>
        <taxon>Agaricomycetes</taxon>
        <taxon>Polyporales</taxon>
        <taxon>Polyporaceae</taxon>
        <taxon>Trametes</taxon>
    </lineage>
</organism>
<protein>
    <recommendedName>
        <fullName evidence="4">Golgi apparatus membrane protein TVP38</fullName>
    </recommendedName>
    <alternativeName>
        <fullName evidence="5">Golgi apparatus membrane protein tvp38</fullName>
    </alternativeName>
</protein>
<evidence type="ECO:0000256" key="7">
    <source>
        <dbReference type="ARBA" id="ARBA00022989"/>
    </source>
</evidence>